<dbReference type="SUPFAM" id="SSF56112">
    <property type="entry name" value="Protein kinase-like (PK-like)"/>
    <property type="match status" value="1"/>
</dbReference>
<gene>
    <name evidence="3" type="ORF">BDV96DRAFT_502540</name>
</gene>
<dbReference type="Pfam" id="PF01636">
    <property type="entry name" value="APH"/>
    <property type="match status" value="1"/>
</dbReference>
<dbReference type="InterPro" id="IPR051678">
    <property type="entry name" value="AGP_Transferase"/>
</dbReference>
<keyword evidence="4" id="KW-1185">Reference proteome</keyword>
<evidence type="ECO:0000256" key="1">
    <source>
        <dbReference type="SAM" id="MobiDB-lite"/>
    </source>
</evidence>
<reference evidence="3" key="1">
    <citation type="journal article" date="2020" name="Stud. Mycol.">
        <title>101 Dothideomycetes genomes: a test case for predicting lifestyles and emergence of pathogens.</title>
        <authorList>
            <person name="Haridas S."/>
            <person name="Albert R."/>
            <person name="Binder M."/>
            <person name="Bloem J."/>
            <person name="Labutti K."/>
            <person name="Salamov A."/>
            <person name="Andreopoulos B."/>
            <person name="Baker S."/>
            <person name="Barry K."/>
            <person name="Bills G."/>
            <person name="Bluhm B."/>
            <person name="Cannon C."/>
            <person name="Castanera R."/>
            <person name="Culley D."/>
            <person name="Daum C."/>
            <person name="Ezra D."/>
            <person name="Gonzalez J."/>
            <person name="Henrissat B."/>
            <person name="Kuo A."/>
            <person name="Liang C."/>
            <person name="Lipzen A."/>
            <person name="Lutzoni F."/>
            <person name="Magnuson J."/>
            <person name="Mondo S."/>
            <person name="Nolan M."/>
            <person name="Ohm R."/>
            <person name="Pangilinan J."/>
            <person name="Park H.-J."/>
            <person name="Ramirez L."/>
            <person name="Alfaro M."/>
            <person name="Sun H."/>
            <person name="Tritt A."/>
            <person name="Yoshinaga Y."/>
            <person name="Zwiers L.-H."/>
            <person name="Turgeon B."/>
            <person name="Goodwin S."/>
            <person name="Spatafora J."/>
            <person name="Crous P."/>
            <person name="Grigoriev I."/>
        </authorList>
    </citation>
    <scope>NUCLEOTIDE SEQUENCE</scope>
    <source>
        <strain evidence="3">CBS 627.86</strain>
    </source>
</reference>
<dbReference type="InterPro" id="IPR002575">
    <property type="entry name" value="Aminoglycoside_PTrfase"/>
</dbReference>
<accession>A0A6A5YRK8</accession>
<name>A0A6A5YRK8_9PLEO</name>
<evidence type="ECO:0000313" key="4">
    <source>
        <dbReference type="Proteomes" id="UP000799770"/>
    </source>
</evidence>
<sequence length="475" mass="54273">MAAIQLPSPQQFQLQNKQEAEASEIASQHIDQDDHGCESDCECDAQTESETSTVEYEHEPYETFKDKARQLIVGLFPHSIIEVERLQGGSFNRVIGVSVSSKTSSKHSRPIKKFFQDCLGIRPNKNERNQDRQFILRIPRNDVGSVPYETAILSFIAGRVSFPVPRTLLHDTTDQNALHMPYVLQPRLSGHQLEHIWDSLNFDQKKGAVRQVTQIIVELSNITSASAGLISPHNSASDFQNTVQTETTPVPEFGVSTLKAGELYTFPAKPQTTYRFIVSQCERWRAYESRDGEVAWNKIWDGLIAMASKLHELGFLPDDEVFHFAHQDLVSRNVLVEIRDTTSVHITGVLDWDLASFAPKFMSCRAPFFFWAEQGTDEDDEDQVHAKGDNEEETEFKKMFEEMVSPDFLRYAYGEEYILARRMWPYLRRGIQSQYELERAKELVEDFHNLHSLGPNVSESLAMERFSQPLDLSSS</sequence>
<dbReference type="Proteomes" id="UP000799770">
    <property type="component" value="Unassembled WGS sequence"/>
</dbReference>
<feature type="domain" description="Aminoglycoside phosphotransferase" evidence="2">
    <location>
        <begin position="131"/>
        <end position="359"/>
    </location>
</feature>
<dbReference type="InterPro" id="IPR011009">
    <property type="entry name" value="Kinase-like_dom_sf"/>
</dbReference>
<dbReference type="AlphaFoldDB" id="A0A6A5YRK8"/>
<dbReference type="PANTHER" id="PTHR21310:SF56">
    <property type="entry name" value="AMINOGLYCOSIDE PHOSPHOTRANSFERASE DOMAIN-CONTAINING PROTEIN"/>
    <property type="match status" value="1"/>
</dbReference>
<proteinExistence type="predicted"/>
<dbReference type="EMBL" id="ML977342">
    <property type="protein sequence ID" value="KAF2109364.1"/>
    <property type="molecule type" value="Genomic_DNA"/>
</dbReference>
<evidence type="ECO:0000313" key="3">
    <source>
        <dbReference type="EMBL" id="KAF2109364.1"/>
    </source>
</evidence>
<dbReference type="PANTHER" id="PTHR21310">
    <property type="entry name" value="AMINOGLYCOSIDE PHOSPHOTRANSFERASE-RELATED-RELATED"/>
    <property type="match status" value="1"/>
</dbReference>
<feature type="compositionally biased region" description="Polar residues" evidence="1">
    <location>
        <begin position="7"/>
        <end position="17"/>
    </location>
</feature>
<organism evidence="3 4">
    <name type="scientific">Lophiotrema nucula</name>
    <dbReference type="NCBI Taxonomy" id="690887"/>
    <lineage>
        <taxon>Eukaryota</taxon>
        <taxon>Fungi</taxon>
        <taxon>Dikarya</taxon>
        <taxon>Ascomycota</taxon>
        <taxon>Pezizomycotina</taxon>
        <taxon>Dothideomycetes</taxon>
        <taxon>Pleosporomycetidae</taxon>
        <taxon>Pleosporales</taxon>
        <taxon>Lophiotremataceae</taxon>
        <taxon>Lophiotrema</taxon>
    </lineage>
</organism>
<evidence type="ECO:0000259" key="2">
    <source>
        <dbReference type="Pfam" id="PF01636"/>
    </source>
</evidence>
<dbReference type="OrthoDB" id="10003767at2759"/>
<feature type="region of interest" description="Disordered" evidence="1">
    <location>
        <begin position="1"/>
        <end position="42"/>
    </location>
</feature>
<protein>
    <recommendedName>
        <fullName evidence="2">Aminoglycoside phosphotransferase domain-containing protein</fullName>
    </recommendedName>
</protein>